<comment type="caution">
    <text evidence="2">The sequence shown here is derived from an EMBL/GenBank/DDBJ whole genome shotgun (WGS) entry which is preliminary data.</text>
</comment>
<dbReference type="InterPro" id="IPR016181">
    <property type="entry name" value="Acyl_CoA_acyltransferase"/>
</dbReference>
<dbReference type="EMBL" id="JAUIQD010000005">
    <property type="protein sequence ID" value="KAK3349624.1"/>
    <property type="molecule type" value="Genomic_DNA"/>
</dbReference>
<dbReference type="Gene3D" id="3.40.630.30">
    <property type="match status" value="1"/>
</dbReference>
<evidence type="ECO:0000313" key="3">
    <source>
        <dbReference type="Proteomes" id="UP001275084"/>
    </source>
</evidence>
<name>A0AAJ0HEZ2_9PEZI</name>
<evidence type="ECO:0000256" key="1">
    <source>
        <dbReference type="SAM" id="MobiDB-lite"/>
    </source>
</evidence>
<dbReference type="AlphaFoldDB" id="A0AAJ0HEZ2"/>
<feature type="region of interest" description="Disordered" evidence="1">
    <location>
        <begin position="44"/>
        <end position="81"/>
    </location>
</feature>
<organism evidence="2 3">
    <name type="scientific">Lasiosphaeria hispida</name>
    <dbReference type="NCBI Taxonomy" id="260671"/>
    <lineage>
        <taxon>Eukaryota</taxon>
        <taxon>Fungi</taxon>
        <taxon>Dikarya</taxon>
        <taxon>Ascomycota</taxon>
        <taxon>Pezizomycotina</taxon>
        <taxon>Sordariomycetes</taxon>
        <taxon>Sordariomycetidae</taxon>
        <taxon>Sordariales</taxon>
        <taxon>Lasiosphaeriaceae</taxon>
        <taxon>Lasiosphaeria</taxon>
    </lineage>
</organism>
<feature type="region of interest" description="Disordered" evidence="1">
    <location>
        <begin position="1"/>
        <end position="20"/>
    </location>
</feature>
<keyword evidence="3" id="KW-1185">Reference proteome</keyword>
<reference evidence="2" key="1">
    <citation type="journal article" date="2023" name="Mol. Phylogenet. Evol.">
        <title>Genome-scale phylogeny and comparative genomics of the fungal order Sordariales.</title>
        <authorList>
            <person name="Hensen N."/>
            <person name="Bonometti L."/>
            <person name="Westerberg I."/>
            <person name="Brannstrom I.O."/>
            <person name="Guillou S."/>
            <person name="Cros-Aarteil S."/>
            <person name="Calhoun S."/>
            <person name="Haridas S."/>
            <person name="Kuo A."/>
            <person name="Mondo S."/>
            <person name="Pangilinan J."/>
            <person name="Riley R."/>
            <person name="LaButti K."/>
            <person name="Andreopoulos B."/>
            <person name="Lipzen A."/>
            <person name="Chen C."/>
            <person name="Yan M."/>
            <person name="Daum C."/>
            <person name="Ng V."/>
            <person name="Clum A."/>
            <person name="Steindorff A."/>
            <person name="Ohm R.A."/>
            <person name="Martin F."/>
            <person name="Silar P."/>
            <person name="Natvig D.O."/>
            <person name="Lalanne C."/>
            <person name="Gautier V."/>
            <person name="Ament-Velasquez S.L."/>
            <person name="Kruys A."/>
            <person name="Hutchinson M.I."/>
            <person name="Powell A.J."/>
            <person name="Barry K."/>
            <person name="Miller A.N."/>
            <person name="Grigoriev I.V."/>
            <person name="Debuchy R."/>
            <person name="Gladieux P."/>
            <person name="Hiltunen Thoren M."/>
            <person name="Johannesson H."/>
        </authorList>
    </citation>
    <scope>NUCLEOTIDE SEQUENCE</scope>
    <source>
        <strain evidence="2">CBS 955.72</strain>
    </source>
</reference>
<evidence type="ECO:0000313" key="2">
    <source>
        <dbReference type="EMBL" id="KAK3349624.1"/>
    </source>
</evidence>
<dbReference type="SUPFAM" id="SSF55729">
    <property type="entry name" value="Acyl-CoA N-acyltransferases (Nat)"/>
    <property type="match status" value="1"/>
</dbReference>
<sequence>MYFHLPRSQPHPPPSITTNKTPVWRLMLPTDIPRILPISQAIHTSLPKAPPSSPSAPASFPRLSRPRHRRALQPGSRSDSRVCGYAISHPIRRHQPPALDTLVGEIAPGADQYYIHDVAVLLEVRGRGAAREGLRGCCGLLLVGGGRWLGWCRCMARPGSGGGLGLRRSGGLELVVVI</sequence>
<accession>A0AAJ0HEZ2</accession>
<protein>
    <submittedName>
        <fullName evidence="2">Uncharacterized protein</fullName>
    </submittedName>
</protein>
<dbReference type="Proteomes" id="UP001275084">
    <property type="component" value="Unassembled WGS sequence"/>
</dbReference>
<proteinExistence type="predicted"/>
<gene>
    <name evidence="2" type="ORF">B0T25DRAFT_246916</name>
</gene>
<reference evidence="2" key="2">
    <citation type="submission" date="2023-06" db="EMBL/GenBank/DDBJ databases">
        <authorList>
            <consortium name="Lawrence Berkeley National Laboratory"/>
            <person name="Haridas S."/>
            <person name="Hensen N."/>
            <person name="Bonometti L."/>
            <person name="Westerberg I."/>
            <person name="Brannstrom I.O."/>
            <person name="Guillou S."/>
            <person name="Cros-Aarteil S."/>
            <person name="Calhoun S."/>
            <person name="Kuo A."/>
            <person name="Mondo S."/>
            <person name="Pangilinan J."/>
            <person name="Riley R."/>
            <person name="Labutti K."/>
            <person name="Andreopoulos B."/>
            <person name="Lipzen A."/>
            <person name="Chen C."/>
            <person name="Yanf M."/>
            <person name="Daum C."/>
            <person name="Ng V."/>
            <person name="Clum A."/>
            <person name="Steindorff A."/>
            <person name="Ohm R."/>
            <person name="Martin F."/>
            <person name="Silar P."/>
            <person name="Natvig D."/>
            <person name="Lalanne C."/>
            <person name="Gautier V."/>
            <person name="Ament-Velasquez S.L."/>
            <person name="Kruys A."/>
            <person name="Hutchinson M.I."/>
            <person name="Powell A.J."/>
            <person name="Barry K."/>
            <person name="Miller A.N."/>
            <person name="Grigoriev I.V."/>
            <person name="Debuchy R."/>
            <person name="Gladieux P."/>
            <person name="Thoren M.H."/>
            <person name="Johannesson H."/>
        </authorList>
    </citation>
    <scope>NUCLEOTIDE SEQUENCE</scope>
    <source>
        <strain evidence="2">CBS 955.72</strain>
    </source>
</reference>